<dbReference type="SUPFAM" id="SSF56112">
    <property type="entry name" value="Protein kinase-like (PK-like)"/>
    <property type="match status" value="1"/>
</dbReference>
<reference evidence="1" key="2">
    <citation type="submission" date="2018-05" db="EMBL/GenBank/DDBJ databases">
        <title>OpunRS2 (Oryza punctata Reference Sequence Version 2).</title>
        <authorList>
            <person name="Zhang J."/>
            <person name="Kudrna D."/>
            <person name="Lee S."/>
            <person name="Talag J."/>
            <person name="Welchert J."/>
            <person name="Wing R.A."/>
        </authorList>
    </citation>
    <scope>NUCLEOTIDE SEQUENCE [LARGE SCALE GENOMIC DNA]</scope>
</reference>
<evidence type="ECO:0000313" key="2">
    <source>
        <dbReference type="Proteomes" id="UP000026962"/>
    </source>
</evidence>
<dbReference type="EnsemblPlants" id="OPUNC10G11170.1">
    <property type="protein sequence ID" value="OPUNC10G11170.1"/>
    <property type="gene ID" value="OPUNC10G11170"/>
</dbReference>
<dbReference type="Proteomes" id="UP000026962">
    <property type="component" value="Chromosome 10"/>
</dbReference>
<dbReference type="AlphaFoldDB" id="A0A0E0M8K8"/>
<protein>
    <recommendedName>
        <fullName evidence="3">Protein kinase domain-containing protein</fullName>
    </recommendedName>
</protein>
<evidence type="ECO:0008006" key="3">
    <source>
        <dbReference type="Google" id="ProtNLM"/>
    </source>
</evidence>
<dbReference type="OMA" id="FWIRIIR"/>
<proteinExistence type="predicted"/>
<accession>A0A0E0M8K8</accession>
<dbReference type="InterPro" id="IPR011009">
    <property type="entry name" value="Kinase-like_dom_sf"/>
</dbReference>
<name>A0A0E0M8K8_ORYPU</name>
<sequence>MELEATFVVLLEEEGRMIAQKVCDDSNQFYGYGGAIASIYLSAYCNKLEIWVLGYEKFEYRFDSMIPNFLPFYESKSRISTFWIRIIRQVIESLSILHENGVRHGSLYSPESYALDLSSNIKLINIGRYSVAGISISHRDITSFFGYLGSQSSLDVSSSEEWCGLEYLYNSKEVMNNTSLN</sequence>
<dbReference type="HOGENOM" id="CLU_113076_0_0_1"/>
<evidence type="ECO:0000313" key="1">
    <source>
        <dbReference type="EnsemblPlants" id="OPUNC10G11170.1"/>
    </source>
</evidence>
<keyword evidence="2" id="KW-1185">Reference proteome</keyword>
<dbReference type="Gramene" id="OPUNC10G11170.1">
    <property type="protein sequence ID" value="OPUNC10G11170.1"/>
    <property type="gene ID" value="OPUNC10G11170"/>
</dbReference>
<organism evidence="1">
    <name type="scientific">Oryza punctata</name>
    <name type="common">Red rice</name>
    <dbReference type="NCBI Taxonomy" id="4537"/>
    <lineage>
        <taxon>Eukaryota</taxon>
        <taxon>Viridiplantae</taxon>
        <taxon>Streptophyta</taxon>
        <taxon>Embryophyta</taxon>
        <taxon>Tracheophyta</taxon>
        <taxon>Spermatophyta</taxon>
        <taxon>Magnoliopsida</taxon>
        <taxon>Liliopsida</taxon>
        <taxon>Poales</taxon>
        <taxon>Poaceae</taxon>
        <taxon>BOP clade</taxon>
        <taxon>Oryzoideae</taxon>
        <taxon>Oryzeae</taxon>
        <taxon>Oryzinae</taxon>
        <taxon>Oryza</taxon>
    </lineage>
</organism>
<reference evidence="1" key="1">
    <citation type="submission" date="2015-04" db="UniProtKB">
        <authorList>
            <consortium name="EnsemblPlants"/>
        </authorList>
    </citation>
    <scope>IDENTIFICATION</scope>
</reference>